<dbReference type="PANTHER" id="PTHR33050">
    <property type="entry name" value="REVERSE TRANSCRIPTASE DOMAIN-CONTAINING PROTEIN"/>
    <property type="match status" value="1"/>
</dbReference>
<proteinExistence type="predicted"/>
<dbReference type="SUPFAM" id="SSF56672">
    <property type="entry name" value="DNA/RNA polymerases"/>
    <property type="match status" value="1"/>
</dbReference>
<sequence length="193" mass="22294">CYMTVLDLKDAYYHLPIHQDHQQFLRMAVRLNDQDLGWIVNMEKSKLDPSTTQTFLGILLDSEVQQCFLPEEKKQRVVHKVSTARPMSENQKLQNGADEEIEIFIRPVQEPTSPADTRQHRQDRSTHLPSCSLRRFAIVSIICGVSCVGIRALILALQRLQYKTLTMTYKAIHNLSPPYICDLVSRYLPTRNL</sequence>
<evidence type="ECO:0000256" key="1">
    <source>
        <dbReference type="SAM" id="Phobius"/>
    </source>
</evidence>
<dbReference type="InterPro" id="IPR052055">
    <property type="entry name" value="Hepadnavirus_pol/RT"/>
</dbReference>
<feature type="transmembrane region" description="Helical" evidence="1">
    <location>
        <begin position="136"/>
        <end position="157"/>
    </location>
</feature>
<dbReference type="InterPro" id="IPR043502">
    <property type="entry name" value="DNA/RNA_pol_sf"/>
</dbReference>
<keyword evidence="3" id="KW-1185">Reference proteome</keyword>
<feature type="non-terminal residue" evidence="2">
    <location>
        <position position="1"/>
    </location>
</feature>
<name>A0ABN9KP15_9NEOB</name>
<keyword evidence="1" id="KW-0472">Membrane</keyword>
<protein>
    <recommendedName>
        <fullName evidence="4">Reverse transcriptase domain-containing protein</fullName>
    </recommendedName>
</protein>
<gene>
    <name evidence="2" type="ORF">RIMI_LOCUS651985</name>
</gene>
<comment type="caution">
    <text evidence="2">The sequence shown here is derived from an EMBL/GenBank/DDBJ whole genome shotgun (WGS) entry which is preliminary data.</text>
</comment>
<evidence type="ECO:0000313" key="2">
    <source>
        <dbReference type="EMBL" id="CAJ0917976.1"/>
    </source>
</evidence>
<dbReference type="PANTHER" id="PTHR33050:SF7">
    <property type="entry name" value="RIBONUCLEASE H"/>
    <property type="match status" value="1"/>
</dbReference>
<accession>A0ABN9KP15</accession>
<organism evidence="2 3">
    <name type="scientific">Ranitomeya imitator</name>
    <name type="common">mimic poison frog</name>
    <dbReference type="NCBI Taxonomy" id="111125"/>
    <lineage>
        <taxon>Eukaryota</taxon>
        <taxon>Metazoa</taxon>
        <taxon>Chordata</taxon>
        <taxon>Craniata</taxon>
        <taxon>Vertebrata</taxon>
        <taxon>Euteleostomi</taxon>
        <taxon>Amphibia</taxon>
        <taxon>Batrachia</taxon>
        <taxon>Anura</taxon>
        <taxon>Neobatrachia</taxon>
        <taxon>Hyloidea</taxon>
        <taxon>Dendrobatidae</taxon>
        <taxon>Dendrobatinae</taxon>
        <taxon>Ranitomeya</taxon>
    </lineage>
</organism>
<keyword evidence="1" id="KW-1133">Transmembrane helix</keyword>
<dbReference type="Proteomes" id="UP001176940">
    <property type="component" value="Unassembled WGS sequence"/>
</dbReference>
<dbReference type="EMBL" id="CAUEEQ010000794">
    <property type="protein sequence ID" value="CAJ0917976.1"/>
    <property type="molecule type" value="Genomic_DNA"/>
</dbReference>
<reference evidence="2" key="1">
    <citation type="submission" date="2023-07" db="EMBL/GenBank/DDBJ databases">
        <authorList>
            <person name="Stuckert A."/>
        </authorList>
    </citation>
    <scope>NUCLEOTIDE SEQUENCE</scope>
</reference>
<keyword evidence="1" id="KW-0812">Transmembrane</keyword>
<evidence type="ECO:0008006" key="4">
    <source>
        <dbReference type="Google" id="ProtNLM"/>
    </source>
</evidence>
<evidence type="ECO:0000313" key="3">
    <source>
        <dbReference type="Proteomes" id="UP001176940"/>
    </source>
</evidence>